<accession>A0ABN2XVV9</accession>
<dbReference type="Proteomes" id="UP001500575">
    <property type="component" value="Unassembled WGS sequence"/>
</dbReference>
<evidence type="ECO:0000313" key="4">
    <source>
        <dbReference type="Proteomes" id="UP001500575"/>
    </source>
</evidence>
<keyword evidence="3" id="KW-0238">DNA-binding</keyword>
<sequence>MHEPDEGQTAPALADVDLARRVPAWLDWAEAAQRLGVSISKVRQMIKDHELAGAVPSPGVGQRIPADFIVDGLVVKGLPGLLTVLHDGGYDDREAIAWIYDDLDLPGRPIDALLENRGAEVKRRAQAMAF</sequence>
<name>A0ABN2XVV9_9ACTN</name>
<comment type="caution">
    <text evidence="3">The sequence shown here is derived from an EMBL/GenBank/DDBJ whole genome shotgun (WGS) entry which is preliminary data.</text>
</comment>
<dbReference type="EMBL" id="BAAAQQ010000002">
    <property type="protein sequence ID" value="GAA2117259.1"/>
    <property type="molecule type" value="Genomic_DNA"/>
</dbReference>
<protein>
    <submittedName>
        <fullName evidence="3">Rv2175c family DNA-binding protein</fullName>
    </submittedName>
</protein>
<evidence type="ECO:0000259" key="2">
    <source>
        <dbReference type="Pfam" id="PF21531"/>
    </source>
</evidence>
<organism evidence="3 4">
    <name type="scientific">Nocardioides bigeumensis</name>
    <dbReference type="NCBI Taxonomy" id="433657"/>
    <lineage>
        <taxon>Bacteria</taxon>
        <taxon>Bacillati</taxon>
        <taxon>Actinomycetota</taxon>
        <taxon>Actinomycetes</taxon>
        <taxon>Propionibacteriales</taxon>
        <taxon>Nocardioidaceae</taxon>
        <taxon>Nocardioides</taxon>
    </lineage>
</organism>
<reference evidence="3 4" key="1">
    <citation type="journal article" date="2019" name="Int. J. Syst. Evol. Microbiol.">
        <title>The Global Catalogue of Microorganisms (GCM) 10K type strain sequencing project: providing services to taxonomists for standard genome sequencing and annotation.</title>
        <authorList>
            <consortium name="The Broad Institute Genomics Platform"/>
            <consortium name="The Broad Institute Genome Sequencing Center for Infectious Disease"/>
            <person name="Wu L."/>
            <person name="Ma J."/>
        </authorList>
    </citation>
    <scope>NUCLEOTIDE SEQUENCE [LARGE SCALE GENOMIC DNA]</scope>
    <source>
        <strain evidence="3 4">JCM 16021</strain>
    </source>
</reference>
<evidence type="ECO:0000259" key="1">
    <source>
        <dbReference type="Pfam" id="PF18367"/>
    </source>
</evidence>
<feature type="domain" description="DNA-binding protein Rv2175c wHTH" evidence="2">
    <location>
        <begin position="18"/>
        <end position="68"/>
    </location>
</feature>
<evidence type="ECO:0000313" key="3">
    <source>
        <dbReference type="EMBL" id="GAA2117259.1"/>
    </source>
</evidence>
<keyword evidence="4" id="KW-1185">Reference proteome</keyword>
<dbReference type="InterPro" id="IPR048576">
    <property type="entry name" value="Rv2175c_wHTH"/>
</dbReference>
<dbReference type="GO" id="GO:0003677">
    <property type="term" value="F:DNA binding"/>
    <property type="evidence" value="ECO:0007669"/>
    <property type="project" value="UniProtKB-KW"/>
</dbReference>
<gene>
    <name evidence="3" type="ORF">GCM10009843_08060</name>
</gene>
<dbReference type="RefSeq" id="WP_344302344.1">
    <property type="nucleotide sequence ID" value="NZ_BAAAQQ010000002.1"/>
</dbReference>
<feature type="domain" description="Rv2175c C-terminal" evidence="1">
    <location>
        <begin position="75"/>
        <end position="129"/>
    </location>
</feature>
<dbReference type="Pfam" id="PF18367">
    <property type="entry name" value="Rv2175c_C"/>
    <property type="match status" value="1"/>
</dbReference>
<dbReference type="InterPro" id="IPR041098">
    <property type="entry name" value="Rv2175c_C"/>
</dbReference>
<dbReference type="Pfam" id="PF21531">
    <property type="entry name" value="Rv2175c_wHTH"/>
    <property type="match status" value="1"/>
</dbReference>
<proteinExistence type="predicted"/>